<dbReference type="PRINTS" id="PR00116">
    <property type="entry name" value="ARGINASE"/>
</dbReference>
<evidence type="ECO:0000256" key="5">
    <source>
        <dbReference type="SAM" id="SignalP"/>
    </source>
</evidence>
<evidence type="ECO:0000256" key="2">
    <source>
        <dbReference type="ARBA" id="ARBA00022723"/>
    </source>
</evidence>
<dbReference type="GO" id="GO:0033389">
    <property type="term" value="P:putrescine biosynthetic process from arginine, via agmatine"/>
    <property type="evidence" value="ECO:0007669"/>
    <property type="project" value="TreeGrafter"/>
</dbReference>
<keyword evidence="2" id="KW-0479">Metal-binding</keyword>
<dbReference type="PROSITE" id="PS01053">
    <property type="entry name" value="ARGINASE_1"/>
    <property type="match status" value="1"/>
</dbReference>
<dbReference type="Gene3D" id="3.40.800.10">
    <property type="entry name" value="Ureohydrolase domain"/>
    <property type="match status" value="1"/>
</dbReference>
<dbReference type="PROSITE" id="PS51409">
    <property type="entry name" value="ARGINASE_2"/>
    <property type="match status" value="1"/>
</dbReference>
<dbReference type="GO" id="GO:0008783">
    <property type="term" value="F:agmatinase activity"/>
    <property type="evidence" value="ECO:0007669"/>
    <property type="project" value="TreeGrafter"/>
</dbReference>
<keyword evidence="7" id="KW-1185">Reference proteome</keyword>
<sequence length="407" mass="43907">MLLPAILALFFVRVNAHASHRSDEFYPQAKTFQQHLGMDVVDVSTEPWTSKYGPQFDLGYTGPLSFSHLPYSRCLDDGVARFDIGLLGMPFDTTTSFRPGARFGPFAIRSGSRRQGTDRGTLAWGTSPGELGAALLDCGDVPVSAMDNAKAIDQMEAAYSTLLGRPVHGGTTAAYKPSTAAFALDGVEHPRIVTLGGDHTIVLPILRALNKVYGPVSVIHFDAHLDTWAPPPFATGQERISHGSFFAIAAEEGLLTNTSVHAGIRCQMHGIEDIEHDDSVGFQVISTDDIDDYGIRKVIQKIRERIEDRPVYLSLDIDVVDPGLAPATGTPEPGGWTTREVKRILRGLAGLNFIGADIVEVAPAYDNADVTGIAAADIVYDFLAMMQLDSPPQPHGGPFSESDLAHQ</sequence>
<comment type="similarity">
    <text evidence="1">Belongs to the arginase family. Agmatinase subfamily.</text>
</comment>
<dbReference type="GO" id="GO:0046872">
    <property type="term" value="F:metal ion binding"/>
    <property type="evidence" value="ECO:0007669"/>
    <property type="project" value="UniProtKB-KW"/>
</dbReference>
<dbReference type="OrthoDB" id="288726at2759"/>
<reference evidence="6" key="1">
    <citation type="submission" date="2020-05" db="EMBL/GenBank/DDBJ databases">
        <title>Mycena genomes resolve the evolution of fungal bioluminescence.</title>
        <authorList>
            <person name="Tsai I.J."/>
        </authorList>
    </citation>
    <scope>NUCLEOTIDE SEQUENCE</scope>
    <source>
        <strain evidence="6">160909Yilan</strain>
    </source>
</reference>
<dbReference type="CDD" id="cd11592">
    <property type="entry name" value="Agmatinase_PAH"/>
    <property type="match status" value="1"/>
</dbReference>
<dbReference type="Proteomes" id="UP000623467">
    <property type="component" value="Unassembled WGS sequence"/>
</dbReference>
<feature type="chain" id="PRO_5034293177" evidence="5">
    <location>
        <begin position="17"/>
        <end position="407"/>
    </location>
</feature>
<gene>
    <name evidence="6" type="ORF">MSAN_00691300</name>
</gene>
<dbReference type="InterPro" id="IPR006035">
    <property type="entry name" value="Ureohydrolase"/>
</dbReference>
<protein>
    <submittedName>
        <fullName evidence="6">Arginase deacetylase</fullName>
    </submittedName>
</protein>
<evidence type="ECO:0000313" key="6">
    <source>
        <dbReference type="EMBL" id="KAF7370588.1"/>
    </source>
</evidence>
<accession>A0A8H7DFS1</accession>
<dbReference type="InterPro" id="IPR020855">
    <property type="entry name" value="Ureohydrolase_Mn_BS"/>
</dbReference>
<dbReference type="InterPro" id="IPR023696">
    <property type="entry name" value="Ureohydrolase_dom_sf"/>
</dbReference>
<dbReference type="PANTHER" id="PTHR11358">
    <property type="entry name" value="ARGINASE/AGMATINASE"/>
    <property type="match status" value="1"/>
</dbReference>
<dbReference type="Pfam" id="PF00491">
    <property type="entry name" value="Arginase"/>
    <property type="match status" value="1"/>
</dbReference>
<proteinExistence type="inferred from homology"/>
<name>A0A8H7DFS1_9AGAR</name>
<dbReference type="FunFam" id="3.40.800.10:FF:000014">
    <property type="entry name" value="Arginase family protein"/>
    <property type="match status" value="1"/>
</dbReference>
<dbReference type="SUPFAM" id="SSF52768">
    <property type="entry name" value="Arginase/deacetylase"/>
    <property type="match status" value="1"/>
</dbReference>
<comment type="caution">
    <text evidence="6">The sequence shown here is derived from an EMBL/GenBank/DDBJ whole genome shotgun (WGS) entry which is preliminary data.</text>
</comment>
<keyword evidence="5" id="KW-0732">Signal</keyword>
<organism evidence="6 7">
    <name type="scientific">Mycena sanguinolenta</name>
    <dbReference type="NCBI Taxonomy" id="230812"/>
    <lineage>
        <taxon>Eukaryota</taxon>
        <taxon>Fungi</taxon>
        <taxon>Dikarya</taxon>
        <taxon>Basidiomycota</taxon>
        <taxon>Agaricomycotina</taxon>
        <taxon>Agaricomycetes</taxon>
        <taxon>Agaricomycetidae</taxon>
        <taxon>Agaricales</taxon>
        <taxon>Marasmiineae</taxon>
        <taxon>Mycenaceae</taxon>
        <taxon>Mycena</taxon>
    </lineage>
</organism>
<dbReference type="AlphaFoldDB" id="A0A8H7DFS1"/>
<feature type="signal peptide" evidence="5">
    <location>
        <begin position="1"/>
        <end position="16"/>
    </location>
</feature>
<evidence type="ECO:0000256" key="1">
    <source>
        <dbReference type="ARBA" id="ARBA00009227"/>
    </source>
</evidence>
<evidence type="ECO:0000256" key="3">
    <source>
        <dbReference type="ARBA" id="ARBA00022801"/>
    </source>
</evidence>
<evidence type="ECO:0000256" key="4">
    <source>
        <dbReference type="RuleBase" id="RU003684"/>
    </source>
</evidence>
<dbReference type="EMBL" id="JACAZH010000004">
    <property type="protein sequence ID" value="KAF7370588.1"/>
    <property type="molecule type" value="Genomic_DNA"/>
</dbReference>
<keyword evidence="3 4" id="KW-0378">Hydrolase</keyword>
<evidence type="ECO:0000313" key="7">
    <source>
        <dbReference type="Proteomes" id="UP000623467"/>
    </source>
</evidence>
<dbReference type="PANTHER" id="PTHR11358:SF26">
    <property type="entry name" value="GUANIDINO ACID HYDROLASE, MITOCHONDRIAL"/>
    <property type="match status" value="1"/>
</dbReference>